<evidence type="ECO:0000256" key="1">
    <source>
        <dbReference type="SAM" id="MobiDB-lite"/>
    </source>
</evidence>
<evidence type="ECO:0000259" key="2">
    <source>
        <dbReference type="PROSITE" id="PS50943"/>
    </source>
</evidence>
<name>A0ABT9IL94_9MICC</name>
<dbReference type="Proteomes" id="UP001232725">
    <property type="component" value="Unassembled WGS sequence"/>
</dbReference>
<feature type="region of interest" description="Disordered" evidence="1">
    <location>
        <begin position="92"/>
        <end position="116"/>
    </location>
</feature>
<dbReference type="PROSITE" id="PS50943">
    <property type="entry name" value="HTH_CROC1"/>
    <property type="match status" value="1"/>
</dbReference>
<dbReference type="EMBL" id="JAVALS010000002">
    <property type="protein sequence ID" value="MDP5226358.1"/>
    <property type="molecule type" value="Genomic_DNA"/>
</dbReference>
<comment type="caution">
    <text evidence="3">The sequence shown here is derived from an EMBL/GenBank/DDBJ whole genome shotgun (WGS) entry which is preliminary data.</text>
</comment>
<sequence length="297" mass="32587">MDLREEVREFLTTRRARLSLEDSGLPDYGGVRRVPGLRRQEVAMLAGVSVEYYTRLERGNLAGVSEQVLDALAGALRLDAAEQEHLLNLARAASSRSTAGRTTTTAGRAARKPPAVSSVSPSIQRLLDSMVGVPAFVRNGRLDILAVNALGRALYSQLFDAGEAQPNLARFCFLDPRARESFPHWEASARTNVAILHIEAGRAPDDAVLMALVGELSTRSQEFRTLWARRDVRHHHAGFKSLHHPVVGELEIDFDALNLPERPGWVLTAYSARPGSESEDKLRLLASWAAAEVHTAT</sequence>
<dbReference type="Pfam" id="PF17765">
    <property type="entry name" value="MLTR_LBD"/>
    <property type="match status" value="1"/>
</dbReference>
<dbReference type="Pfam" id="PF13560">
    <property type="entry name" value="HTH_31"/>
    <property type="match status" value="1"/>
</dbReference>
<dbReference type="SUPFAM" id="SSF47413">
    <property type="entry name" value="lambda repressor-like DNA-binding domains"/>
    <property type="match status" value="1"/>
</dbReference>
<protein>
    <submittedName>
        <fullName evidence="3">Helix-turn-helix transcriptional regulator</fullName>
    </submittedName>
</protein>
<keyword evidence="4" id="KW-1185">Reference proteome</keyword>
<dbReference type="InterPro" id="IPR010982">
    <property type="entry name" value="Lambda_DNA-bd_dom_sf"/>
</dbReference>
<feature type="domain" description="HTH cro/C1-type" evidence="2">
    <location>
        <begin position="36"/>
        <end position="83"/>
    </location>
</feature>
<feature type="compositionally biased region" description="Low complexity" evidence="1">
    <location>
        <begin position="92"/>
        <end position="108"/>
    </location>
</feature>
<accession>A0ABT9IL94</accession>
<gene>
    <name evidence="3" type="ORF">Q9R02_04220</name>
</gene>
<dbReference type="CDD" id="cd00093">
    <property type="entry name" value="HTH_XRE"/>
    <property type="match status" value="1"/>
</dbReference>
<proteinExistence type="predicted"/>
<dbReference type="Gene3D" id="1.10.260.40">
    <property type="entry name" value="lambda repressor-like DNA-binding domains"/>
    <property type="match status" value="1"/>
</dbReference>
<evidence type="ECO:0000313" key="3">
    <source>
        <dbReference type="EMBL" id="MDP5226358.1"/>
    </source>
</evidence>
<dbReference type="InterPro" id="IPR041413">
    <property type="entry name" value="MLTR_LBD"/>
</dbReference>
<dbReference type="SMART" id="SM00530">
    <property type="entry name" value="HTH_XRE"/>
    <property type="match status" value="1"/>
</dbReference>
<reference evidence="3 4" key="1">
    <citation type="submission" date="2023-08" db="EMBL/GenBank/DDBJ databases">
        <title>Arthrobacter horti sp. nov., isolated from forest soil.</title>
        <authorList>
            <person name="Park M."/>
        </authorList>
    </citation>
    <scope>NUCLEOTIDE SEQUENCE [LARGE SCALE GENOMIC DNA]</scope>
    <source>
        <strain evidence="3 4">YJM1</strain>
    </source>
</reference>
<dbReference type="PANTHER" id="PTHR35010:SF2">
    <property type="entry name" value="BLL4672 PROTEIN"/>
    <property type="match status" value="1"/>
</dbReference>
<evidence type="ECO:0000313" key="4">
    <source>
        <dbReference type="Proteomes" id="UP001232725"/>
    </source>
</evidence>
<dbReference type="PANTHER" id="PTHR35010">
    <property type="entry name" value="BLL4672 PROTEIN-RELATED"/>
    <property type="match status" value="1"/>
</dbReference>
<dbReference type="Gene3D" id="3.30.450.180">
    <property type="match status" value="1"/>
</dbReference>
<organism evidence="3 4">
    <name type="scientific">Arthrobacter horti</name>
    <dbReference type="NCBI Taxonomy" id="3068273"/>
    <lineage>
        <taxon>Bacteria</taxon>
        <taxon>Bacillati</taxon>
        <taxon>Actinomycetota</taxon>
        <taxon>Actinomycetes</taxon>
        <taxon>Micrococcales</taxon>
        <taxon>Micrococcaceae</taxon>
        <taxon>Arthrobacter</taxon>
    </lineage>
</organism>
<dbReference type="InterPro" id="IPR001387">
    <property type="entry name" value="Cro/C1-type_HTH"/>
</dbReference>
<dbReference type="RefSeq" id="WP_305995412.1">
    <property type="nucleotide sequence ID" value="NZ_JAVALS010000002.1"/>
</dbReference>